<organism evidence="2 3">
    <name type="scientific">Aspergillus calidoustus</name>
    <dbReference type="NCBI Taxonomy" id="454130"/>
    <lineage>
        <taxon>Eukaryota</taxon>
        <taxon>Fungi</taxon>
        <taxon>Dikarya</taxon>
        <taxon>Ascomycota</taxon>
        <taxon>Pezizomycotina</taxon>
        <taxon>Eurotiomycetes</taxon>
        <taxon>Eurotiomycetidae</taxon>
        <taxon>Eurotiales</taxon>
        <taxon>Aspergillaceae</taxon>
        <taxon>Aspergillus</taxon>
        <taxon>Aspergillus subgen. Nidulantes</taxon>
    </lineage>
</organism>
<proteinExistence type="predicted"/>
<dbReference type="EMBL" id="CDMC01000001">
    <property type="protein sequence ID" value="CEL01068.1"/>
    <property type="molecule type" value="Genomic_DNA"/>
</dbReference>
<accession>A0A0U5C1B6</accession>
<evidence type="ECO:0000313" key="3">
    <source>
        <dbReference type="Proteomes" id="UP000054771"/>
    </source>
</evidence>
<gene>
    <name evidence="2" type="ORF">ASPCAL00660</name>
</gene>
<feature type="transmembrane region" description="Helical" evidence="1">
    <location>
        <begin position="147"/>
        <end position="166"/>
    </location>
</feature>
<name>A0A0U5C1B6_ASPCI</name>
<protein>
    <submittedName>
        <fullName evidence="2">Uncharacterized protein</fullName>
    </submittedName>
</protein>
<dbReference type="Proteomes" id="UP000054771">
    <property type="component" value="Unassembled WGS sequence"/>
</dbReference>
<keyword evidence="3" id="KW-1185">Reference proteome</keyword>
<sequence>MSLLPEAATIKGAKYDVPAEVTAPHNWDVHIEHHKGKTSVTTLQATRKMKSDDARKLGKLILKNLGQKEKALIKLGLLGARISSNPTTALISSLSSNVEDVPRRAANLQNLENLNFPALVDMINDLGVGHHSIQLTIFEKRPFLLKLGRATVVLLAIAIQIGLSFVTL</sequence>
<dbReference type="AlphaFoldDB" id="A0A0U5C1B6"/>
<keyword evidence="1" id="KW-0472">Membrane</keyword>
<keyword evidence="1" id="KW-0812">Transmembrane</keyword>
<reference evidence="3" key="1">
    <citation type="journal article" date="2016" name="Genome Announc.">
        <title>Draft genome sequences of fungus Aspergillus calidoustus.</title>
        <authorList>
            <person name="Horn F."/>
            <person name="Linde J."/>
            <person name="Mattern D.J."/>
            <person name="Walther G."/>
            <person name="Guthke R."/>
            <person name="Scherlach K."/>
            <person name="Martin K."/>
            <person name="Brakhage A.A."/>
            <person name="Petzke L."/>
            <person name="Valiante V."/>
        </authorList>
    </citation>
    <scope>NUCLEOTIDE SEQUENCE [LARGE SCALE GENOMIC DNA]</scope>
    <source>
        <strain evidence="3">SF006504</strain>
    </source>
</reference>
<keyword evidence="1" id="KW-1133">Transmembrane helix</keyword>
<evidence type="ECO:0000256" key="1">
    <source>
        <dbReference type="SAM" id="Phobius"/>
    </source>
</evidence>
<evidence type="ECO:0000313" key="2">
    <source>
        <dbReference type="EMBL" id="CEL01068.1"/>
    </source>
</evidence>